<dbReference type="AlphaFoldDB" id="A0A1W2E5F7"/>
<feature type="domain" description="Spore germination protein N-terminal" evidence="9">
    <location>
        <begin position="28"/>
        <end position="218"/>
    </location>
</feature>
<keyword evidence="11" id="KW-1185">Reference proteome</keyword>
<evidence type="ECO:0000256" key="3">
    <source>
        <dbReference type="ARBA" id="ARBA00022544"/>
    </source>
</evidence>
<dbReference type="InterPro" id="IPR046953">
    <property type="entry name" value="Spore_GerAC-like_C"/>
</dbReference>
<protein>
    <submittedName>
        <fullName evidence="10">Germination protein, Ger(X)C family</fullName>
    </submittedName>
</protein>
<dbReference type="InterPro" id="IPR008844">
    <property type="entry name" value="Spore_GerAC-like"/>
</dbReference>
<keyword evidence="3" id="KW-0309">Germination</keyword>
<keyword evidence="7" id="KW-0449">Lipoprotein</keyword>
<keyword evidence="6" id="KW-0564">Palmitate</keyword>
<dbReference type="PROSITE" id="PS51257">
    <property type="entry name" value="PROKAR_LIPOPROTEIN"/>
    <property type="match status" value="1"/>
</dbReference>
<dbReference type="Pfam" id="PF05504">
    <property type="entry name" value="Spore_GerAC"/>
    <property type="match status" value="1"/>
</dbReference>
<dbReference type="PANTHER" id="PTHR35789">
    <property type="entry name" value="SPORE GERMINATION PROTEIN B3"/>
    <property type="match status" value="1"/>
</dbReference>
<dbReference type="EMBL" id="FWXI01000020">
    <property type="protein sequence ID" value="SMD04556.1"/>
    <property type="molecule type" value="Genomic_DNA"/>
</dbReference>
<dbReference type="Proteomes" id="UP000192738">
    <property type="component" value="Unassembled WGS sequence"/>
</dbReference>
<sequence>MIKGNKTKILMVWLLLIAACLPLAGCWDQRELQNRNMVLAAAIDVVDDNEQAHEQFVQPHGGRDFRLSVQLLEIEPRQQGEQRGGAKVGTYVISGTGRLLFEIIRDLFGQVGRPITWEHTQTIVISQAAVEAGGIDQLIDWFMRDAEMRWRIRVYITPGEAKPIIEYQPPSGEPNGLFLAGIGRNYVKDPHIASLQTELGFTSILLDNKTSTVLPKIELAGDILKVGGMAIIKKGELAGFLDEYDTFGAKLIMGIEKSAIITTVCKDHPNRIFAFELFQHDTRLEPHVSGDTIYYTLDIAMYGNIGEMEGCPEPHDHNLNDTQYVRRLELQFAEEVKQAAVHAYRAQQALGADTLRMGKKMQIRYPKKWAELKDKWDEEVFPTIPLVISVNVTIRQLGGHK</sequence>
<dbReference type="RefSeq" id="WP_084577541.1">
    <property type="nucleotide sequence ID" value="NZ_CP155572.1"/>
</dbReference>
<dbReference type="Gene3D" id="3.30.300.210">
    <property type="entry name" value="Nutrient germinant receptor protein C, domain 3"/>
    <property type="match status" value="1"/>
</dbReference>
<evidence type="ECO:0000256" key="6">
    <source>
        <dbReference type="ARBA" id="ARBA00023139"/>
    </source>
</evidence>
<evidence type="ECO:0000313" key="10">
    <source>
        <dbReference type="EMBL" id="SMD04556.1"/>
    </source>
</evidence>
<feature type="domain" description="Spore germination GerAC-like C-terminal" evidence="8">
    <location>
        <begin position="228"/>
        <end position="398"/>
    </location>
</feature>
<dbReference type="InterPro" id="IPR038501">
    <property type="entry name" value="Spore_GerAC_C_sf"/>
</dbReference>
<dbReference type="Pfam" id="PF25198">
    <property type="entry name" value="Spore_GerAC_N"/>
    <property type="match status" value="1"/>
</dbReference>
<evidence type="ECO:0000256" key="7">
    <source>
        <dbReference type="ARBA" id="ARBA00023288"/>
    </source>
</evidence>
<evidence type="ECO:0000256" key="5">
    <source>
        <dbReference type="ARBA" id="ARBA00023136"/>
    </source>
</evidence>
<evidence type="ECO:0000313" key="11">
    <source>
        <dbReference type="Proteomes" id="UP000192738"/>
    </source>
</evidence>
<reference evidence="10 11" key="1">
    <citation type="submission" date="2017-04" db="EMBL/GenBank/DDBJ databases">
        <authorList>
            <person name="Afonso C.L."/>
            <person name="Miller P.J."/>
            <person name="Scott M.A."/>
            <person name="Spackman E."/>
            <person name="Goraichik I."/>
            <person name="Dimitrov K.M."/>
            <person name="Suarez D.L."/>
            <person name="Swayne D.E."/>
        </authorList>
    </citation>
    <scope>NUCLEOTIDE SEQUENCE [LARGE SCALE GENOMIC DNA]</scope>
    <source>
        <strain evidence="10 11">DSM 5090</strain>
    </source>
</reference>
<dbReference type="STRING" id="112901.SAMN04488500_12070"/>
<evidence type="ECO:0000256" key="1">
    <source>
        <dbReference type="ARBA" id="ARBA00004635"/>
    </source>
</evidence>
<dbReference type="InterPro" id="IPR057336">
    <property type="entry name" value="GerAC_N"/>
</dbReference>
<dbReference type="GO" id="GO:0016020">
    <property type="term" value="C:membrane"/>
    <property type="evidence" value="ECO:0007669"/>
    <property type="project" value="UniProtKB-SubCell"/>
</dbReference>
<dbReference type="NCBIfam" id="TIGR02887">
    <property type="entry name" value="spore_ger_x_C"/>
    <property type="match status" value="1"/>
</dbReference>
<evidence type="ECO:0000256" key="4">
    <source>
        <dbReference type="ARBA" id="ARBA00022729"/>
    </source>
</evidence>
<evidence type="ECO:0000259" key="8">
    <source>
        <dbReference type="Pfam" id="PF05504"/>
    </source>
</evidence>
<comment type="similarity">
    <text evidence="2">Belongs to the GerABKC lipoprotein family.</text>
</comment>
<organism evidence="10 11">
    <name type="scientific">Sporomusa malonica</name>
    <dbReference type="NCBI Taxonomy" id="112901"/>
    <lineage>
        <taxon>Bacteria</taxon>
        <taxon>Bacillati</taxon>
        <taxon>Bacillota</taxon>
        <taxon>Negativicutes</taxon>
        <taxon>Selenomonadales</taxon>
        <taxon>Sporomusaceae</taxon>
        <taxon>Sporomusa</taxon>
    </lineage>
</organism>
<evidence type="ECO:0000259" key="9">
    <source>
        <dbReference type="Pfam" id="PF25198"/>
    </source>
</evidence>
<evidence type="ECO:0000256" key="2">
    <source>
        <dbReference type="ARBA" id="ARBA00007886"/>
    </source>
</evidence>
<keyword evidence="4" id="KW-0732">Signal</keyword>
<dbReference type="PANTHER" id="PTHR35789:SF1">
    <property type="entry name" value="SPORE GERMINATION PROTEIN B3"/>
    <property type="match status" value="1"/>
</dbReference>
<name>A0A1W2E5F7_9FIRM</name>
<keyword evidence="5" id="KW-0472">Membrane</keyword>
<comment type="subcellular location">
    <subcellularLocation>
        <location evidence="1">Membrane</location>
        <topology evidence="1">Lipid-anchor</topology>
    </subcellularLocation>
</comment>
<gene>
    <name evidence="10" type="ORF">SAMN04488500_12070</name>
</gene>
<accession>A0A1W2E5F7</accession>
<proteinExistence type="inferred from homology"/>
<dbReference type="GO" id="GO:0009847">
    <property type="term" value="P:spore germination"/>
    <property type="evidence" value="ECO:0007669"/>
    <property type="project" value="InterPro"/>
</dbReference>